<proteinExistence type="predicted"/>
<evidence type="ECO:0000313" key="1">
    <source>
        <dbReference type="EMBL" id="SLN16975.1"/>
    </source>
</evidence>
<dbReference type="AlphaFoldDB" id="A0A1Y5RGP4"/>
<dbReference type="Pfam" id="PF11836">
    <property type="entry name" value="Phage_TAC_11"/>
    <property type="match status" value="1"/>
</dbReference>
<accession>A0A1Y5RGP4</accession>
<organism evidence="1 2">
    <name type="scientific">Palleronia marisminoris</name>
    <dbReference type="NCBI Taxonomy" id="315423"/>
    <lineage>
        <taxon>Bacteria</taxon>
        <taxon>Pseudomonadati</taxon>
        <taxon>Pseudomonadota</taxon>
        <taxon>Alphaproteobacteria</taxon>
        <taxon>Rhodobacterales</taxon>
        <taxon>Roseobacteraceae</taxon>
        <taxon>Palleronia</taxon>
    </lineage>
</organism>
<dbReference type="STRING" id="315423.SAMN04488020_101441"/>
<keyword evidence="2" id="KW-1185">Reference proteome</keyword>
<dbReference type="InterPro" id="IPR021791">
    <property type="entry name" value="Phage_TAC_11"/>
</dbReference>
<dbReference type="RefSeq" id="WP_085852466.1">
    <property type="nucleotide sequence ID" value="NZ_FOPF01000001.1"/>
</dbReference>
<sequence>MANPWAGEVAVTIDGERHVAKLTLGALAELEDALGAGGLVPLIERFDTGGYGTRDVVALLLAGLRAGGWRGSAAELMAAEIEGGPLEAARVAAALLARAFGAP</sequence>
<evidence type="ECO:0000313" key="2">
    <source>
        <dbReference type="Proteomes" id="UP000193870"/>
    </source>
</evidence>
<reference evidence="1 2" key="1">
    <citation type="submission" date="2017-03" db="EMBL/GenBank/DDBJ databases">
        <authorList>
            <person name="Afonso C.L."/>
            <person name="Miller P.J."/>
            <person name="Scott M.A."/>
            <person name="Spackman E."/>
            <person name="Goraichik I."/>
            <person name="Dimitrov K.M."/>
            <person name="Suarez D.L."/>
            <person name="Swayne D.E."/>
        </authorList>
    </citation>
    <scope>NUCLEOTIDE SEQUENCE [LARGE SCALE GENOMIC DNA]</scope>
    <source>
        <strain evidence="1 2">CECT 7066</strain>
    </source>
</reference>
<gene>
    <name evidence="1" type="ORF">PAM7066_00441</name>
</gene>
<dbReference type="EMBL" id="FWFV01000001">
    <property type="protein sequence ID" value="SLN16975.1"/>
    <property type="molecule type" value="Genomic_DNA"/>
</dbReference>
<dbReference type="Proteomes" id="UP000193870">
    <property type="component" value="Unassembled WGS sequence"/>
</dbReference>
<protein>
    <recommendedName>
        <fullName evidence="3">Phage tail tube protein, GTA-gp10</fullName>
    </recommendedName>
</protein>
<name>A0A1Y5RGP4_9RHOB</name>
<evidence type="ECO:0008006" key="3">
    <source>
        <dbReference type="Google" id="ProtNLM"/>
    </source>
</evidence>